<feature type="compositionally biased region" description="Low complexity" evidence="1">
    <location>
        <begin position="390"/>
        <end position="410"/>
    </location>
</feature>
<feature type="region of interest" description="Disordered" evidence="1">
    <location>
        <begin position="263"/>
        <end position="314"/>
    </location>
</feature>
<feature type="compositionally biased region" description="Low complexity" evidence="1">
    <location>
        <begin position="133"/>
        <end position="153"/>
    </location>
</feature>
<feature type="domain" description="PH" evidence="2">
    <location>
        <begin position="816"/>
        <end position="943"/>
    </location>
</feature>
<dbReference type="Proteomes" id="UP000565441">
    <property type="component" value="Unassembled WGS sequence"/>
</dbReference>
<keyword evidence="5" id="KW-1185">Reference proteome</keyword>
<dbReference type="EMBL" id="JAACJP010000023">
    <property type="protein sequence ID" value="KAF5377559.1"/>
    <property type="molecule type" value="Genomic_DNA"/>
</dbReference>
<feature type="region of interest" description="Disordered" evidence="1">
    <location>
        <begin position="206"/>
        <end position="230"/>
    </location>
</feature>
<sequence>MVGRLAGRTNKQTSVREPRISDPGRPPPPYDPSPNLPIIVAETTTTRTEVVTTTTTTHFFSLPLWRKRPFASASSSRQSTLDPYAATDEHGMLPPTTRSSVLMVEKDLPPTPPDEGASSSSQQSGLSVLQDHLSNSESRTSNASLSSTSPSNAHPTSTAHESFSATPSTAALARATLGLGLPHVLPHVSPPSSSSEVNSVAFTQAMPPQESTDSSNTVRRSKSTQKLRAMDIVSPNIPLGEEEHIRTRGLSFTTGSILLQLGKADTKGKAKEQDAASDRQPTSPQMTNNLARRASFWSRKKSPPQEPSVHLSPPELLTPLASQLPVLHPVSPFSMNITITPSSPSPVPKDKGAHSRGLSRSHSAGSSLRSPPLRTRNNSFKDRLPGQIERSAPSSSRKLSASPVPLSSPSTEVFHELGSANQEINVPKSRRRAQTNPPLLNRLSLGWLQTSHNSPPPPLPRLSNLSFRPHTSCSTLSDSSLSGRQNSSPLFIESPNSSNSSRPSLEKGSVTTVPLPSGKEESPEVYLKHLQATVSKAEVAGILASSSDPFYAQALRTYIGQFNFVDDPLDVALRKLLMEVGLPCETQQIDRVIEAFAGRYLQCNPALFTSGDHPYILAFSLIMLHTDAFNKSNKRKMSKADYIKNTRLPGVAPEVLDCFYDNIVFAPFIFIEDPLDINGQRGLAAEASNQSISASSNSAGTLTTTGTPLMRATKVDPYYLITNGLLGPLRVDVETFVPKDSPYSYEGTAGPWNESQLQLAFAKASQIEVGASTDAPRASTFFSLGAGGGFASPLGNLGTPIPTVASSTSGDAWTLKLTKVGLLNRKDDVLERGKRASNRKWRQWSVVLTGSQLLFFRDPSWASSLLAAQSVPSDRHTIFPQSALFKPDELLSVKDAIAVYDKSYTKYENTLRFLLADGRQLLLQALNETDLNDWIAGINYASAFKSAGVRMRPLEMSGIDVKLTGVAAATSHLHDLQIHSAKPQTWDGDAPRDLMGMLSGDSDLDAQQPPLKRKLTIVTDRDDMDLEVPIAPEIDGAEQFKATFDQVKADLAAGRLAPSDVEDSPVQQTSPGKSLDFYPSSAISAVSDSSRLPSRAQIMQSKIEDLDSRITAVQSQLEANMRFVRNIATLTPFQKSTRDRLTAAVQSVAQRVAQVRLENAKLVCHRNVLINDLASEGRSWHRAKALALRAATETLQSRHYETLPRMTLSYHASDPIEIPLGRKSSSSYHLDPSPTHRPESSICDSFHSAMDFGPDWPSSEDASSSFLGAGGHLFDSPSPSTSPSLHSHSMGDGNAESPRRSLVLPPNFQRLAESRRTSNDMMTHERFYTAPESPEEEAEKWDQTRCAQRVSLVRLPSDIQLTSRFGRHSQQATRNA</sequence>
<feature type="compositionally biased region" description="Low complexity" evidence="1">
    <location>
        <begin position="494"/>
        <end position="503"/>
    </location>
</feature>
<dbReference type="InterPro" id="IPR035999">
    <property type="entry name" value="Sec7_dom_sf"/>
</dbReference>
<feature type="compositionally biased region" description="Low complexity" evidence="1">
    <location>
        <begin position="473"/>
        <end position="482"/>
    </location>
</feature>
<feature type="compositionally biased region" description="Polar residues" evidence="1">
    <location>
        <begin position="279"/>
        <end position="290"/>
    </location>
</feature>
<feature type="compositionally biased region" description="Pro residues" evidence="1">
    <location>
        <begin position="24"/>
        <end position="35"/>
    </location>
</feature>
<dbReference type="SUPFAM" id="SSF50729">
    <property type="entry name" value="PH domain-like"/>
    <property type="match status" value="1"/>
</dbReference>
<name>A0A8H5M1V8_9AGAR</name>
<dbReference type="SUPFAM" id="SSF48425">
    <property type="entry name" value="Sec7 domain"/>
    <property type="match status" value="1"/>
</dbReference>
<organism evidence="4 5">
    <name type="scientific">Tricholomella constricta</name>
    <dbReference type="NCBI Taxonomy" id="117010"/>
    <lineage>
        <taxon>Eukaryota</taxon>
        <taxon>Fungi</taxon>
        <taxon>Dikarya</taxon>
        <taxon>Basidiomycota</taxon>
        <taxon>Agaricomycotina</taxon>
        <taxon>Agaricomycetes</taxon>
        <taxon>Agaricomycetidae</taxon>
        <taxon>Agaricales</taxon>
        <taxon>Tricholomatineae</taxon>
        <taxon>Lyophyllaceae</taxon>
        <taxon>Tricholomella</taxon>
    </lineage>
</organism>
<dbReference type="InterPro" id="IPR000904">
    <property type="entry name" value="Sec7_dom"/>
</dbReference>
<dbReference type="GO" id="GO:0032012">
    <property type="term" value="P:regulation of ARF protein signal transduction"/>
    <property type="evidence" value="ECO:0007669"/>
    <property type="project" value="InterPro"/>
</dbReference>
<accession>A0A8H5M1V8</accession>
<dbReference type="Pfam" id="PF01369">
    <property type="entry name" value="Sec7"/>
    <property type="match status" value="1"/>
</dbReference>
<dbReference type="OrthoDB" id="10264910at2759"/>
<feature type="region of interest" description="Disordered" evidence="1">
    <location>
        <begin position="1223"/>
        <end position="1242"/>
    </location>
</feature>
<dbReference type="SMART" id="SM00222">
    <property type="entry name" value="Sec7"/>
    <property type="match status" value="1"/>
</dbReference>
<gene>
    <name evidence="4" type="ORF">D9615_005260</name>
</gene>
<dbReference type="Pfam" id="PF00169">
    <property type="entry name" value="PH"/>
    <property type="match status" value="1"/>
</dbReference>
<evidence type="ECO:0000259" key="2">
    <source>
        <dbReference type="PROSITE" id="PS50003"/>
    </source>
</evidence>
<dbReference type="PANTHER" id="PTHR10663">
    <property type="entry name" value="GUANYL-NUCLEOTIDE EXCHANGE FACTOR"/>
    <property type="match status" value="1"/>
</dbReference>
<feature type="compositionally biased region" description="Polar residues" evidence="1">
    <location>
        <begin position="154"/>
        <end position="167"/>
    </location>
</feature>
<feature type="region of interest" description="Disordered" evidence="1">
    <location>
        <begin position="337"/>
        <end position="411"/>
    </location>
</feature>
<dbReference type="InterPro" id="IPR023394">
    <property type="entry name" value="Sec7_C_sf"/>
</dbReference>
<dbReference type="PROSITE" id="PS50003">
    <property type="entry name" value="PH_DOMAIN"/>
    <property type="match status" value="1"/>
</dbReference>
<protein>
    <submittedName>
        <fullName evidence="4">Uncharacterized protein</fullName>
    </submittedName>
</protein>
<dbReference type="Gene3D" id="1.10.1000.11">
    <property type="entry name" value="Arf Nucleotide-binding Site Opener,domain 2"/>
    <property type="match status" value="1"/>
</dbReference>
<feature type="region of interest" description="Disordered" evidence="1">
    <location>
        <begin position="473"/>
        <end position="521"/>
    </location>
</feature>
<dbReference type="GO" id="GO:0005085">
    <property type="term" value="F:guanyl-nucleotide exchange factor activity"/>
    <property type="evidence" value="ECO:0007669"/>
    <property type="project" value="InterPro"/>
</dbReference>
<comment type="caution">
    <text evidence="4">The sequence shown here is derived from an EMBL/GenBank/DDBJ whole genome shotgun (WGS) entry which is preliminary data.</text>
</comment>
<feature type="region of interest" description="Disordered" evidence="1">
    <location>
        <begin position="1"/>
        <end position="37"/>
    </location>
</feature>
<evidence type="ECO:0000259" key="3">
    <source>
        <dbReference type="PROSITE" id="PS50190"/>
    </source>
</evidence>
<dbReference type="PROSITE" id="PS50190">
    <property type="entry name" value="SEC7"/>
    <property type="match status" value="1"/>
</dbReference>
<evidence type="ECO:0000256" key="1">
    <source>
        <dbReference type="SAM" id="MobiDB-lite"/>
    </source>
</evidence>
<feature type="compositionally biased region" description="Low complexity" evidence="1">
    <location>
        <begin position="355"/>
        <end position="370"/>
    </location>
</feature>
<feature type="compositionally biased region" description="Basic and acidic residues" evidence="1">
    <location>
        <begin position="264"/>
        <end position="277"/>
    </location>
</feature>
<proteinExistence type="predicted"/>
<evidence type="ECO:0000313" key="5">
    <source>
        <dbReference type="Proteomes" id="UP000565441"/>
    </source>
</evidence>
<evidence type="ECO:0000313" key="4">
    <source>
        <dbReference type="EMBL" id="KAF5377559.1"/>
    </source>
</evidence>
<dbReference type="SMART" id="SM00233">
    <property type="entry name" value="PH"/>
    <property type="match status" value="1"/>
</dbReference>
<feature type="compositionally biased region" description="Low complexity" evidence="1">
    <location>
        <begin position="1276"/>
        <end position="1288"/>
    </location>
</feature>
<feature type="region of interest" description="Disordered" evidence="1">
    <location>
        <begin position="105"/>
        <end position="167"/>
    </location>
</feature>
<feature type="compositionally biased region" description="Polar residues" evidence="1">
    <location>
        <begin position="209"/>
        <end position="218"/>
    </location>
</feature>
<feature type="region of interest" description="Disordered" evidence="1">
    <location>
        <begin position="1267"/>
        <end position="1304"/>
    </location>
</feature>
<reference evidence="4 5" key="1">
    <citation type="journal article" date="2020" name="ISME J.">
        <title>Uncovering the hidden diversity of litter-decomposition mechanisms in mushroom-forming fungi.</title>
        <authorList>
            <person name="Floudas D."/>
            <person name="Bentzer J."/>
            <person name="Ahren D."/>
            <person name="Johansson T."/>
            <person name="Persson P."/>
            <person name="Tunlid A."/>
        </authorList>
    </citation>
    <scope>NUCLEOTIDE SEQUENCE [LARGE SCALE GENOMIC DNA]</scope>
    <source>
        <strain evidence="4 5">CBS 661.87</strain>
    </source>
</reference>
<dbReference type="PANTHER" id="PTHR10663:SF405">
    <property type="entry name" value="ARF GUANINE NUCLEOTIDE EXCHANGE FACTOR SYT1"/>
    <property type="match status" value="1"/>
</dbReference>
<dbReference type="InterPro" id="IPR011993">
    <property type="entry name" value="PH-like_dom_sf"/>
</dbReference>
<dbReference type="Gene3D" id="2.30.29.30">
    <property type="entry name" value="Pleckstrin-homology domain (PH domain)/Phosphotyrosine-binding domain (PTB)"/>
    <property type="match status" value="1"/>
</dbReference>
<feature type="domain" description="SEC7" evidence="3">
    <location>
        <begin position="483"/>
        <end position="666"/>
    </location>
</feature>
<dbReference type="InterPro" id="IPR001849">
    <property type="entry name" value="PH_domain"/>
</dbReference>